<evidence type="ECO:0000256" key="1">
    <source>
        <dbReference type="SAM" id="MobiDB-lite"/>
    </source>
</evidence>
<dbReference type="AlphaFoldDB" id="A0A2G5TYU1"/>
<gene>
    <name evidence="3" type="primary">Cnig_chr_IV.g12751</name>
    <name evidence="3" type="ORF">B9Z55_012751</name>
</gene>
<dbReference type="PANTHER" id="PTHR31006">
    <property type="entry name" value="F-BOX DOMAIN-CONTAINING PROTEIN-RELATED-RELATED"/>
    <property type="match status" value="1"/>
</dbReference>
<reference evidence="4" key="1">
    <citation type="submission" date="2017-10" db="EMBL/GenBank/DDBJ databases">
        <title>Rapid genome shrinkage in a self-fertile nematode reveals novel sperm competition proteins.</title>
        <authorList>
            <person name="Yin D."/>
            <person name="Schwarz E.M."/>
            <person name="Thomas C.G."/>
            <person name="Felde R.L."/>
            <person name="Korf I.F."/>
            <person name="Cutter A.D."/>
            <person name="Schartner C.M."/>
            <person name="Ralston E.J."/>
            <person name="Meyer B.J."/>
            <person name="Haag E.S."/>
        </authorList>
    </citation>
    <scope>NUCLEOTIDE SEQUENCE [LARGE SCALE GENOMIC DNA]</scope>
    <source>
        <strain evidence="4">JU1422</strain>
    </source>
</reference>
<dbReference type="Pfam" id="PF00646">
    <property type="entry name" value="F-box"/>
    <property type="match status" value="1"/>
</dbReference>
<proteinExistence type="predicted"/>
<feature type="domain" description="F-box" evidence="2">
    <location>
        <begin position="25"/>
        <end position="65"/>
    </location>
</feature>
<dbReference type="Proteomes" id="UP000230233">
    <property type="component" value="Chromosome IV"/>
</dbReference>
<feature type="compositionally biased region" description="Basic and acidic residues" evidence="1">
    <location>
        <begin position="340"/>
        <end position="350"/>
    </location>
</feature>
<feature type="region of interest" description="Disordered" evidence="1">
    <location>
        <begin position="334"/>
        <end position="359"/>
    </location>
</feature>
<evidence type="ECO:0000313" key="3">
    <source>
        <dbReference type="EMBL" id="PIC32418.1"/>
    </source>
</evidence>
<sequence length="359" mass="42024">MTSDIENLTEKTVNLSTDPIYKTNWCDMPEELKRECIGKMGFDERMLLRLTAKAERSLANSQSLMFHDGSFYIIGNHHYIDLTVDNGNDQRERKAKRNYKNPNDEFELMKYIWGVGVFENFLFFCDDPFFMEEVNYTGKIKAKNVDLVNCENGLLPKILQKMSNGVEAIKLSPDCNNLSEFPLDEILAIPQVQNSLYLQISNYDQADTLQKVAQVWINNNNSKIGFTFQLSTETHKLFNEFSKHFADRIVSESEKRVRIRTNNPDRHILLERGLDNVVTVDYHVQFFRLMVISAKMKESEYDDNCKEWISKMSSIYSFREWDNNRVQNVHVNENPENVANDEHVENREPIPEGIEDDDW</sequence>
<evidence type="ECO:0000313" key="4">
    <source>
        <dbReference type="Proteomes" id="UP000230233"/>
    </source>
</evidence>
<protein>
    <recommendedName>
        <fullName evidence="2">F-box domain-containing protein</fullName>
    </recommendedName>
</protein>
<evidence type="ECO:0000259" key="2">
    <source>
        <dbReference type="Pfam" id="PF00646"/>
    </source>
</evidence>
<dbReference type="InterPro" id="IPR001810">
    <property type="entry name" value="F-box_dom"/>
</dbReference>
<dbReference type="PANTHER" id="PTHR31006:SF3">
    <property type="entry name" value="F-BOX DOMAIN-CONTAINING PROTEIN-RELATED"/>
    <property type="match status" value="1"/>
</dbReference>
<comment type="caution">
    <text evidence="3">The sequence shown here is derived from an EMBL/GenBank/DDBJ whole genome shotgun (WGS) entry which is preliminary data.</text>
</comment>
<organism evidence="3 4">
    <name type="scientific">Caenorhabditis nigoni</name>
    <dbReference type="NCBI Taxonomy" id="1611254"/>
    <lineage>
        <taxon>Eukaryota</taxon>
        <taxon>Metazoa</taxon>
        <taxon>Ecdysozoa</taxon>
        <taxon>Nematoda</taxon>
        <taxon>Chromadorea</taxon>
        <taxon>Rhabditida</taxon>
        <taxon>Rhabditina</taxon>
        <taxon>Rhabditomorpha</taxon>
        <taxon>Rhabditoidea</taxon>
        <taxon>Rhabditidae</taxon>
        <taxon>Peloderinae</taxon>
        <taxon>Caenorhabditis</taxon>
    </lineage>
</organism>
<name>A0A2G5TYU1_9PELO</name>
<accession>A0A2G5TYU1</accession>
<dbReference type="EMBL" id="PDUG01000004">
    <property type="protein sequence ID" value="PIC32418.1"/>
    <property type="molecule type" value="Genomic_DNA"/>
</dbReference>
<keyword evidence="4" id="KW-1185">Reference proteome</keyword>
<dbReference type="InterPro" id="IPR042317">
    <property type="entry name" value="She-1-like"/>
</dbReference>